<reference evidence="2" key="1">
    <citation type="submission" date="2019-03" db="EMBL/GenBank/DDBJ databases">
        <title>WGS assembly of Setaria viridis.</title>
        <authorList>
            <person name="Huang P."/>
            <person name="Jenkins J."/>
            <person name="Grimwood J."/>
            <person name="Barry K."/>
            <person name="Healey A."/>
            <person name="Mamidi S."/>
            <person name="Sreedasyam A."/>
            <person name="Shu S."/>
            <person name="Feldman M."/>
            <person name="Wu J."/>
            <person name="Yu Y."/>
            <person name="Chen C."/>
            <person name="Johnson J."/>
            <person name="Rokhsar D."/>
            <person name="Baxter I."/>
            <person name="Schmutz J."/>
            <person name="Brutnell T."/>
            <person name="Kellogg E."/>
        </authorList>
    </citation>
    <scope>NUCLEOTIDE SEQUENCE [LARGE SCALE GENOMIC DNA]</scope>
</reference>
<sequence>MACEEKTDALRSRLLPHRLLLILVFRRLHPRPPKTLTLEVAQQRSCEPRRTAPMLRHRQPRRRRPSHATSSRNSTLATPVQAATHRSPVQSAPCRLALPHIAPPSPFPISKSTLERETPPPPPPQLPHLDPLGDLVIPAKLESPPPVLPSYVEVVRRGQQGPRPSPVPQPLQPRQLRSTINVPPWSSYYSANPSPRPSPNVNSRSYGRLHSAASPRNTRSLRRAQPIHTGHQKISPYAESEPGWTRVMACKRGRHPEMNLASRGQHLSRGHSWRHPTAAVPRTNSTSAARLAFLKQTQGRCFKCLS</sequence>
<evidence type="ECO:0000313" key="3">
    <source>
        <dbReference type="Proteomes" id="UP000298652"/>
    </source>
</evidence>
<gene>
    <name evidence="2" type="ORF">SEVIR_2G255850v2</name>
</gene>
<feature type="compositionally biased region" description="Low complexity" evidence="1">
    <location>
        <begin position="187"/>
        <end position="206"/>
    </location>
</feature>
<dbReference type="AlphaFoldDB" id="A0A4V6DBD6"/>
<keyword evidence="3" id="KW-1185">Reference proteome</keyword>
<organism evidence="2 3">
    <name type="scientific">Setaria viridis</name>
    <name type="common">Green bristlegrass</name>
    <name type="synonym">Setaria italica subsp. viridis</name>
    <dbReference type="NCBI Taxonomy" id="4556"/>
    <lineage>
        <taxon>Eukaryota</taxon>
        <taxon>Viridiplantae</taxon>
        <taxon>Streptophyta</taxon>
        <taxon>Embryophyta</taxon>
        <taxon>Tracheophyta</taxon>
        <taxon>Spermatophyta</taxon>
        <taxon>Magnoliopsida</taxon>
        <taxon>Liliopsida</taxon>
        <taxon>Poales</taxon>
        <taxon>Poaceae</taxon>
        <taxon>PACMAD clade</taxon>
        <taxon>Panicoideae</taxon>
        <taxon>Panicodae</taxon>
        <taxon>Paniceae</taxon>
        <taxon>Cenchrinae</taxon>
        <taxon>Setaria</taxon>
    </lineage>
</organism>
<feature type="region of interest" description="Disordered" evidence="1">
    <location>
        <begin position="36"/>
        <end position="147"/>
    </location>
</feature>
<name>A0A4V6DBD6_SETVI</name>
<dbReference type="EMBL" id="CM016553">
    <property type="protein sequence ID" value="TKW33686.1"/>
    <property type="molecule type" value="Genomic_DNA"/>
</dbReference>
<feature type="region of interest" description="Disordered" evidence="1">
    <location>
        <begin position="187"/>
        <end position="238"/>
    </location>
</feature>
<accession>A0A4V6DBD6</accession>
<evidence type="ECO:0000313" key="2">
    <source>
        <dbReference type="EMBL" id="TKW33686.1"/>
    </source>
</evidence>
<dbReference type="Gramene" id="TKW33686">
    <property type="protein sequence ID" value="TKW33686"/>
    <property type="gene ID" value="SEVIR_2G255850v2"/>
</dbReference>
<feature type="compositionally biased region" description="Polar residues" evidence="1">
    <location>
        <begin position="67"/>
        <end position="78"/>
    </location>
</feature>
<protein>
    <submittedName>
        <fullName evidence="2">Uncharacterized protein</fullName>
    </submittedName>
</protein>
<evidence type="ECO:0000256" key="1">
    <source>
        <dbReference type="SAM" id="MobiDB-lite"/>
    </source>
</evidence>
<proteinExistence type="predicted"/>
<dbReference type="Proteomes" id="UP000298652">
    <property type="component" value="Chromosome 2"/>
</dbReference>
<feature type="compositionally biased region" description="Basic residues" evidence="1">
    <location>
        <begin position="55"/>
        <end position="66"/>
    </location>
</feature>